<evidence type="ECO:0000313" key="1">
    <source>
        <dbReference type="Ensembl" id="ENSCCRP00020110145.1"/>
    </source>
</evidence>
<dbReference type="AlphaFoldDB" id="A0A8C2KNA5"/>
<reference evidence="1" key="1">
    <citation type="submission" date="2025-08" db="UniProtKB">
        <authorList>
            <consortium name="Ensembl"/>
        </authorList>
    </citation>
    <scope>IDENTIFICATION</scope>
</reference>
<dbReference type="SUPFAM" id="SSF53067">
    <property type="entry name" value="Actin-like ATPase domain"/>
    <property type="match status" value="2"/>
</dbReference>
<name>A0A8C2KNA5_CYPCA</name>
<dbReference type="GO" id="GO:0005829">
    <property type="term" value="C:cytosol"/>
    <property type="evidence" value="ECO:0007669"/>
    <property type="project" value="TreeGrafter"/>
</dbReference>
<dbReference type="GO" id="GO:0005524">
    <property type="term" value="F:ATP binding"/>
    <property type="evidence" value="ECO:0007669"/>
    <property type="project" value="InterPro"/>
</dbReference>
<dbReference type="InterPro" id="IPR043129">
    <property type="entry name" value="ATPase_NBD"/>
</dbReference>
<dbReference type="Gene3D" id="3.30.420.40">
    <property type="match status" value="1"/>
</dbReference>
<dbReference type="Ensembl" id="ENSCCRT00020120299.1">
    <property type="protein sequence ID" value="ENSCCRP00020110145.1"/>
    <property type="gene ID" value="ENSCCRG00020050126.1"/>
</dbReference>
<organism evidence="1 2">
    <name type="scientific">Cyprinus carpio</name>
    <name type="common">Common carp</name>
    <dbReference type="NCBI Taxonomy" id="7962"/>
    <lineage>
        <taxon>Eukaryota</taxon>
        <taxon>Metazoa</taxon>
        <taxon>Chordata</taxon>
        <taxon>Craniata</taxon>
        <taxon>Vertebrata</taxon>
        <taxon>Euteleostomi</taxon>
        <taxon>Actinopterygii</taxon>
        <taxon>Neopterygii</taxon>
        <taxon>Teleostei</taxon>
        <taxon>Ostariophysi</taxon>
        <taxon>Cypriniformes</taxon>
        <taxon>Cyprinidae</taxon>
        <taxon>Cyprininae</taxon>
        <taxon>Cyprinus</taxon>
    </lineage>
</organism>
<dbReference type="FunFam" id="3.30.420.40:FF:000244">
    <property type="entry name" value="pantothenate kinase 1-like isoform X3"/>
    <property type="match status" value="1"/>
</dbReference>
<dbReference type="Pfam" id="PF03630">
    <property type="entry name" value="Fumble"/>
    <property type="match status" value="1"/>
</dbReference>
<dbReference type="Proteomes" id="UP000694701">
    <property type="component" value="Unplaced"/>
</dbReference>
<dbReference type="GO" id="GO:0005634">
    <property type="term" value="C:nucleus"/>
    <property type="evidence" value="ECO:0007669"/>
    <property type="project" value="TreeGrafter"/>
</dbReference>
<dbReference type="PANTHER" id="PTHR12280:SF23">
    <property type="entry name" value="PANTOTHENATE KINASE 1"/>
    <property type="match status" value="1"/>
</dbReference>
<dbReference type="GO" id="GO:0004594">
    <property type="term" value="F:pantothenate kinase activity"/>
    <property type="evidence" value="ECO:0007669"/>
    <property type="project" value="TreeGrafter"/>
</dbReference>
<dbReference type="FunFam" id="3.30.420.40:FF:000392">
    <property type="entry name" value="pantothenate kinase 3-like isoform X1"/>
    <property type="match status" value="1"/>
</dbReference>
<dbReference type="NCBIfam" id="TIGR00555">
    <property type="entry name" value="panK_eukar"/>
    <property type="match status" value="1"/>
</dbReference>
<dbReference type="InterPro" id="IPR004567">
    <property type="entry name" value="Type_II_PanK"/>
</dbReference>
<proteinExistence type="predicted"/>
<protein>
    <submittedName>
        <fullName evidence="1">Pantothenate kinase 1b</fullName>
    </submittedName>
</protein>
<dbReference type="Gene3D" id="3.30.420.510">
    <property type="match status" value="2"/>
</dbReference>
<evidence type="ECO:0000313" key="2">
    <source>
        <dbReference type="Proteomes" id="UP000694701"/>
    </source>
</evidence>
<accession>A0A8C2KNA5</accession>
<dbReference type="GO" id="GO:0015937">
    <property type="term" value="P:coenzyme A biosynthetic process"/>
    <property type="evidence" value="ECO:0007669"/>
    <property type="project" value="InterPro"/>
</dbReference>
<sequence length="422" mass="46369">MENAETSDQNGTTHYTNGLVNGFHTIQSDNGECISSNGAGLGASDSSGGHNGIENFHHLHQDVHNNGSPAKRCRLRRRVDSGKKNRPPFPWFGMDIGGTLVKLVYFEPKDITAEEEQEEVESLKSIRRYLTSNVAYGNTDMHRFIQMGRDKNFSSLHTTLCATGGGAYKFEDDFRTVAGLELQKLDELDCLIQGLLYVDSVGFDGHPECYFFQNPSDPENCVKRPFSLENPFPMLLVNLGSGVSILAVYSKDDYKRVTGTSLGGGTFLGLCCLLTGCETFEEALEMAAKGDSTNVDKLVKDIYGGDYERFGLQGSAVASSFGHMMSKEKCDSISKEDLARATLVTITNNIGSIARMCAVNENIDKVVFVGNFLRINTVSTKLLAYAMDFWSNGQLKALFLEHEGYFGAVGAFLELLKMTEDS</sequence>
<dbReference type="PANTHER" id="PTHR12280">
    <property type="entry name" value="PANTOTHENATE KINASE"/>
    <property type="match status" value="1"/>
</dbReference>